<gene>
    <name evidence="1" type="ORF">NCTC12858_00184</name>
</gene>
<keyword evidence="2" id="KW-1185">Reference proteome</keyword>
<protein>
    <submittedName>
        <fullName evidence="1">Uncharacterized protein</fullName>
    </submittedName>
</protein>
<evidence type="ECO:0000313" key="1">
    <source>
        <dbReference type="EMBL" id="SQH72370.1"/>
    </source>
</evidence>
<name>A0A0A2FHT4_9PORP</name>
<dbReference type="RefSeq" id="WP_023936040.1">
    <property type="nucleotide sequence ID" value="NZ_FUXH01000005.1"/>
</dbReference>
<dbReference type="KEGG" id="pcre:NCTC12858_00184"/>
<proteinExistence type="predicted"/>
<accession>A0A0A2FHT4</accession>
<sequence>MSWLKKLFEHKEKDEPKKFEVENVLVSSVMPKYCNIGNLIFEGKHNEAIQKGASKGLMR</sequence>
<organism evidence="1 2">
    <name type="scientific">Porphyromonas crevioricanis</name>
    <dbReference type="NCBI Taxonomy" id="393921"/>
    <lineage>
        <taxon>Bacteria</taxon>
        <taxon>Pseudomonadati</taxon>
        <taxon>Bacteroidota</taxon>
        <taxon>Bacteroidia</taxon>
        <taxon>Bacteroidales</taxon>
        <taxon>Porphyromonadaceae</taxon>
        <taxon>Porphyromonas</taxon>
    </lineage>
</organism>
<evidence type="ECO:0000313" key="2">
    <source>
        <dbReference type="Proteomes" id="UP000249300"/>
    </source>
</evidence>
<dbReference type="Proteomes" id="UP000249300">
    <property type="component" value="Chromosome 1"/>
</dbReference>
<dbReference type="AlphaFoldDB" id="A0A0A2FHT4"/>
<dbReference type="STRING" id="393921.HQ45_06785"/>
<reference evidence="1 2" key="1">
    <citation type="submission" date="2018-06" db="EMBL/GenBank/DDBJ databases">
        <authorList>
            <consortium name="Pathogen Informatics"/>
            <person name="Doyle S."/>
        </authorList>
    </citation>
    <scope>NUCLEOTIDE SEQUENCE [LARGE SCALE GENOMIC DNA]</scope>
    <source>
        <strain evidence="1 2">NCTC12858</strain>
    </source>
</reference>
<dbReference type="EMBL" id="LS483447">
    <property type="protein sequence ID" value="SQH72370.1"/>
    <property type="molecule type" value="Genomic_DNA"/>
</dbReference>